<dbReference type="InterPro" id="IPR028978">
    <property type="entry name" value="Chorismate_lyase_/UTRA_dom_sf"/>
</dbReference>
<dbReference type="SMART" id="SM00345">
    <property type="entry name" value="HTH_GNTR"/>
    <property type="match status" value="1"/>
</dbReference>
<dbReference type="Pfam" id="PF07702">
    <property type="entry name" value="UTRA"/>
    <property type="match status" value="1"/>
</dbReference>
<gene>
    <name evidence="5" type="ORF">FEZ63_07895</name>
</gene>
<dbReference type="Gene3D" id="3.40.1410.10">
    <property type="entry name" value="Chorismate lyase-like"/>
    <property type="match status" value="1"/>
</dbReference>
<dbReference type="PANTHER" id="PTHR44846:SF1">
    <property type="entry name" value="MANNOSYL-D-GLYCERATE TRANSPORT_METABOLISM SYSTEM REPRESSOR MNGR-RELATED"/>
    <property type="match status" value="1"/>
</dbReference>
<dbReference type="Pfam" id="PF00392">
    <property type="entry name" value="GntR"/>
    <property type="match status" value="1"/>
</dbReference>
<dbReference type="GO" id="GO:0045892">
    <property type="term" value="P:negative regulation of DNA-templated transcription"/>
    <property type="evidence" value="ECO:0007669"/>
    <property type="project" value="TreeGrafter"/>
</dbReference>
<sequence length="236" mass="26700">MSRLREIRDALSERVRALPPHAMLPRERDLAEELGVSRTSLRQWLRELTDAGLIYSVRGKGTFVSDRRISKGTGLTSFTEDMVERGLQPATQILKVGQTLAEVSLADEFGLAAGSLLHCIDRLRTADATPMCIEQVHLPAELFPGLLREELSGSLYDLMRQQYGLEVVFARQHVRAIVPSAAQARLLQVPRCAALLEVCRIGFDHRHRAIERTVTTYRGDRYDFTMTIRRDTSLRE</sequence>
<evidence type="ECO:0000256" key="1">
    <source>
        <dbReference type="ARBA" id="ARBA00023015"/>
    </source>
</evidence>
<keyword evidence="2" id="KW-0238">DNA-binding</keyword>
<accession>A0A5N3PC77</accession>
<dbReference type="InterPro" id="IPR050679">
    <property type="entry name" value="Bact_HTH_transcr_reg"/>
</dbReference>
<dbReference type="GO" id="GO:0003677">
    <property type="term" value="F:DNA binding"/>
    <property type="evidence" value="ECO:0007669"/>
    <property type="project" value="UniProtKB-KW"/>
</dbReference>
<reference evidence="5 6" key="1">
    <citation type="journal article" date="2019" name="Microorganisms">
        <title>Genome Insights into the Novel Species Microvirga brassicacearum, a Rapeseed Endophyte with Biotechnological Potential.</title>
        <authorList>
            <person name="Jimenez-Gomez A."/>
            <person name="Saati-Santamaria Z."/>
            <person name="Igual J.M."/>
            <person name="Rivas R."/>
            <person name="Mateos P.F."/>
            <person name="Garcia-Fraile P."/>
        </authorList>
    </citation>
    <scope>NUCLEOTIDE SEQUENCE [LARGE SCALE GENOMIC DNA]</scope>
    <source>
        <strain evidence="5 6">CDVBN77</strain>
    </source>
</reference>
<dbReference type="SMART" id="SM00866">
    <property type="entry name" value="UTRA"/>
    <property type="match status" value="1"/>
</dbReference>
<evidence type="ECO:0000313" key="6">
    <source>
        <dbReference type="Proteomes" id="UP000325684"/>
    </source>
</evidence>
<dbReference type="OrthoDB" id="7173258at2"/>
<dbReference type="InterPro" id="IPR000524">
    <property type="entry name" value="Tscrpt_reg_HTH_GntR"/>
</dbReference>
<evidence type="ECO:0000259" key="4">
    <source>
        <dbReference type="PROSITE" id="PS50949"/>
    </source>
</evidence>
<evidence type="ECO:0000256" key="2">
    <source>
        <dbReference type="ARBA" id="ARBA00023125"/>
    </source>
</evidence>
<comment type="caution">
    <text evidence="5">The sequence shown here is derived from an EMBL/GenBank/DDBJ whole genome shotgun (WGS) entry which is preliminary data.</text>
</comment>
<evidence type="ECO:0000313" key="5">
    <source>
        <dbReference type="EMBL" id="KAB0267245.1"/>
    </source>
</evidence>
<organism evidence="5 6">
    <name type="scientific">Microvirga brassicacearum</name>
    <dbReference type="NCBI Taxonomy" id="2580413"/>
    <lineage>
        <taxon>Bacteria</taxon>
        <taxon>Pseudomonadati</taxon>
        <taxon>Pseudomonadota</taxon>
        <taxon>Alphaproteobacteria</taxon>
        <taxon>Hyphomicrobiales</taxon>
        <taxon>Methylobacteriaceae</taxon>
        <taxon>Microvirga</taxon>
    </lineage>
</organism>
<dbReference type="Gene3D" id="1.10.10.10">
    <property type="entry name" value="Winged helix-like DNA-binding domain superfamily/Winged helix DNA-binding domain"/>
    <property type="match status" value="1"/>
</dbReference>
<dbReference type="SUPFAM" id="SSF64288">
    <property type="entry name" value="Chorismate lyase-like"/>
    <property type="match status" value="1"/>
</dbReference>
<dbReference type="GO" id="GO:0003700">
    <property type="term" value="F:DNA-binding transcription factor activity"/>
    <property type="evidence" value="ECO:0007669"/>
    <property type="project" value="InterPro"/>
</dbReference>
<dbReference type="AlphaFoldDB" id="A0A5N3PC77"/>
<feature type="domain" description="HTH gntR-type" evidence="4">
    <location>
        <begin position="1"/>
        <end position="67"/>
    </location>
</feature>
<protein>
    <submittedName>
        <fullName evidence="5">GntR family transcriptional regulator</fullName>
    </submittedName>
</protein>
<dbReference type="Proteomes" id="UP000325684">
    <property type="component" value="Unassembled WGS sequence"/>
</dbReference>
<keyword evidence="3" id="KW-0804">Transcription</keyword>
<dbReference type="PANTHER" id="PTHR44846">
    <property type="entry name" value="MANNOSYL-D-GLYCERATE TRANSPORT/METABOLISM SYSTEM REPRESSOR MNGR-RELATED"/>
    <property type="match status" value="1"/>
</dbReference>
<keyword evidence="6" id="KW-1185">Reference proteome</keyword>
<dbReference type="EMBL" id="VCMV01000013">
    <property type="protein sequence ID" value="KAB0267245.1"/>
    <property type="molecule type" value="Genomic_DNA"/>
</dbReference>
<dbReference type="InterPro" id="IPR036388">
    <property type="entry name" value="WH-like_DNA-bd_sf"/>
</dbReference>
<name>A0A5N3PC77_9HYPH</name>
<evidence type="ECO:0000256" key="3">
    <source>
        <dbReference type="ARBA" id="ARBA00023163"/>
    </source>
</evidence>
<keyword evidence="1" id="KW-0805">Transcription regulation</keyword>
<dbReference type="RefSeq" id="WP_150943104.1">
    <property type="nucleotide sequence ID" value="NZ_VCMV01000013.1"/>
</dbReference>
<dbReference type="CDD" id="cd07377">
    <property type="entry name" value="WHTH_GntR"/>
    <property type="match status" value="1"/>
</dbReference>
<dbReference type="InterPro" id="IPR011663">
    <property type="entry name" value="UTRA"/>
</dbReference>
<dbReference type="InterPro" id="IPR036390">
    <property type="entry name" value="WH_DNA-bd_sf"/>
</dbReference>
<proteinExistence type="predicted"/>
<dbReference type="SUPFAM" id="SSF46785">
    <property type="entry name" value="Winged helix' DNA-binding domain"/>
    <property type="match status" value="1"/>
</dbReference>
<dbReference type="PROSITE" id="PS50949">
    <property type="entry name" value="HTH_GNTR"/>
    <property type="match status" value="1"/>
</dbReference>
<dbReference type="PRINTS" id="PR00035">
    <property type="entry name" value="HTHGNTR"/>
</dbReference>